<sequence>MDDPNITMEEYIRLEEEKARKRKKVFNWKTAKYEKIWYEGLQYIDADIEEFEARLARIYKREVHRVQVFNFRGLPNLMANGLSARMLMKHRDAQGVVCFIGAWSSYLWQN</sequence>
<gene>
    <name evidence="1" type="ORF">Tco_1111561</name>
</gene>
<dbReference type="Proteomes" id="UP001151760">
    <property type="component" value="Unassembled WGS sequence"/>
</dbReference>
<proteinExistence type="predicted"/>
<protein>
    <submittedName>
        <fullName evidence="1">Uncharacterized protein</fullName>
    </submittedName>
</protein>
<organism evidence="1 2">
    <name type="scientific">Tanacetum coccineum</name>
    <dbReference type="NCBI Taxonomy" id="301880"/>
    <lineage>
        <taxon>Eukaryota</taxon>
        <taxon>Viridiplantae</taxon>
        <taxon>Streptophyta</taxon>
        <taxon>Embryophyta</taxon>
        <taxon>Tracheophyta</taxon>
        <taxon>Spermatophyta</taxon>
        <taxon>Magnoliopsida</taxon>
        <taxon>eudicotyledons</taxon>
        <taxon>Gunneridae</taxon>
        <taxon>Pentapetalae</taxon>
        <taxon>asterids</taxon>
        <taxon>campanulids</taxon>
        <taxon>Asterales</taxon>
        <taxon>Asteraceae</taxon>
        <taxon>Asteroideae</taxon>
        <taxon>Anthemideae</taxon>
        <taxon>Anthemidinae</taxon>
        <taxon>Tanacetum</taxon>
    </lineage>
</organism>
<reference evidence="1" key="1">
    <citation type="journal article" date="2022" name="Int. J. Mol. Sci.">
        <title>Draft Genome of Tanacetum Coccineum: Genomic Comparison of Closely Related Tanacetum-Family Plants.</title>
        <authorList>
            <person name="Yamashiro T."/>
            <person name="Shiraishi A."/>
            <person name="Nakayama K."/>
            <person name="Satake H."/>
        </authorList>
    </citation>
    <scope>NUCLEOTIDE SEQUENCE</scope>
</reference>
<comment type="caution">
    <text evidence="1">The sequence shown here is derived from an EMBL/GenBank/DDBJ whole genome shotgun (WGS) entry which is preliminary data.</text>
</comment>
<evidence type="ECO:0000313" key="2">
    <source>
        <dbReference type="Proteomes" id="UP001151760"/>
    </source>
</evidence>
<accession>A0ABQ5IM22</accession>
<name>A0ABQ5IM22_9ASTR</name>
<keyword evidence="2" id="KW-1185">Reference proteome</keyword>
<evidence type="ECO:0000313" key="1">
    <source>
        <dbReference type="EMBL" id="GJU01223.1"/>
    </source>
</evidence>
<reference evidence="1" key="2">
    <citation type="submission" date="2022-01" db="EMBL/GenBank/DDBJ databases">
        <authorList>
            <person name="Yamashiro T."/>
            <person name="Shiraishi A."/>
            <person name="Satake H."/>
            <person name="Nakayama K."/>
        </authorList>
    </citation>
    <scope>NUCLEOTIDE SEQUENCE</scope>
</reference>
<dbReference type="EMBL" id="BQNB010020943">
    <property type="protein sequence ID" value="GJU01223.1"/>
    <property type="molecule type" value="Genomic_DNA"/>
</dbReference>